<evidence type="ECO:0000313" key="1">
    <source>
        <dbReference type="EMBL" id="AOP54638.1"/>
    </source>
</evidence>
<name>A0A1D7W7L7_BREAU</name>
<reference evidence="2" key="1">
    <citation type="submission" date="2016-09" db="EMBL/GenBank/DDBJ databases">
        <title>Complete Genome Sequence of Brevibacterium linens SMQ-1335.</title>
        <authorList>
            <person name="de Melo A.G."/>
            <person name="Labrie S.J."/>
            <person name="Dumaresq J."/>
            <person name="Roberts R.J."/>
            <person name="Tremblay D.M."/>
            <person name="Moineau S."/>
        </authorList>
    </citation>
    <scope>NUCLEOTIDE SEQUENCE [LARGE SCALE GENOMIC DNA]</scope>
    <source>
        <strain evidence="2">SMQ-1335</strain>
    </source>
</reference>
<dbReference type="AlphaFoldDB" id="A0A1D7W7L7"/>
<sequence>MWNCQLLRELGSCDISPSLAATAGGYCWQPTLAAMTSSHEEEDWV</sequence>
<dbReference type="KEGG" id="blin:BLSMQ_2932"/>
<organism evidence="1 2">
    <name type="scientific">Brevibacterium aurantiacum</name>
    <dbReference type="NCBI Taxonomy" id="273384"/>
    <lineage>
        <taxon>Bacteria</taxon>
        <taxon>Bacillati</taxon>
        <taxon>Actinomycetota</taxon>
        <taxon>Actinomycetes</taxon>
        <taxon>Micrococcales</taxon>
        <taxon>Brevibacteriaceae</taxon>
        <taxon>Brevibacterium</taxon>
    </lineage>
</organism>
<gene>
    <name evidence="1" type="ORF">BLSMQ_2932</name>
</gene>
<dbReference type="Proteomes" id="UP000094793">
    <property type="component" value="Chromosome"/>
</dbReference>
<protein>
    <submittedName>
        <fullName evidence="1">Uncharacterized protein</fullName>
    </submittedName>
</protein>
<proteinExistence type="predicted"/>
<dbReference type="EMBL" id="CP017150">
    <property type="protein sequence ID" value="AOP54638.1"/>
    <property type="molecule type" value="Genomic_DNA"/>
</dbReference>
<accession>A0A1D7W7L7</accession>
<evidence type="ECO:0000313" key="2">
    <source>
        <dbReference type="Proteomes" id="UP000094793"/>
    </source>
</evidence>